<evidence type="ECO:0000256" key="4">
    <source>
        <dbReference type="SAM" id="SignalP"/>
    </source>
</evidence>
<keyword evidence="1" id="KW-0802">TPR repeat</keyword>
<feature type="transmembrane region" description="Helical" evidence="3">
    <location>
        <begin position="611"/>
        <end position="629"/>
    </location>
</feature>
<feature type="repeat" description="TPR" evidence="1">
    <location>
        <begin position="659"/>
        <end position="692"/>
    </location>
</feature>
<feature type="domain" description="SH3b" evidence="5">
    <location>
        <begin position="792"/>
        <end position="855"/>
    </location>
</feature>
<feature type="region of interest" description="Disordered" evidence="2">
    <location>
        <begin position="127"/>
        <end position="147"/>
    </location>
</feature>
<sequence length="855" mass="95296">MKKVILNILLAFAISLCHAQGLHVSVPSHVQTGENFRLTYVIDTQDVGDLHLGGIPEALEVITGPYRSSQSSYQVINGHASSSSSTTFTYILCATKAGSYRIPSATVVANGRKFASRSVQIKVTGKSMSANGTPRMHNGADDQPRMRTAGSEIRNSDLFIKVSASKNKVYEQEPVILTYKVYTLVDLNALKGDMPDLTGFHTLEVPLPQQKSFHIENHNGRPYRCVTWSQYIMYPQMSGALKIPSIVFKGSVVQQNRDVDPVEAFFNGGSAYVEVKRDIVAPGITLNVLPLPAKPATFSGGVGVFNISAQLNKADIKANDPFTLRVVVSGKGNLKLIKTPVVNFPKDFDKYDPKITDKTKVTANGLEGNMIYDFIAVPRNQGEYTIPAIEFTYFDTNTNSYKTIKTQPFTIKVGKGDGSGTSVSDYQSDLRNKDIQPIHEGFESSHDFDDMFFCSTGYWVLITMIILTFSLLTVASRKYISLGKDTVRSKRRLANRLALKRLKAANDSMLKGNSSTFYEDILKAMWGYAEEKFNLSAGELNRNNVESVLLANGVGEELSTKFIGIIDACELERYSQSSMSNDMNTIFEDAMNTITQIEDSLKDSKKKSNKLILVLMFLVLTALPASAITKENADNEYKKGNYQQAIKDYNELLKTTKSADLYYNLGNAYYRTDNITFAILSYERALLLSPSDDDIKLNLQIAQSKTIDKITPEAEMFLVQWYKSLVNLMGIDSWAALSIFSLVLTLAFFTLYLLSVKVTRRKVGFFAGMFFAVLFVLSQICAYQQKSQYQNRRGAIVVVPSLQLKDVPDDKGKSVTVIHEGTRVDIIDDSMKDWKHVKLGDNREGWLHSSQIQKI</sequence>
<dbReference type="PANTHER" id="PTHR40940">
    <property type="entry name" value="PROTEIN BATD-RELATED"/>
    <property type="match status" value="1"/>
</dbReference>
<dbReference type="SUPFAM" id="SSF48452">
    <property type="entry name" value="TPR-like"/>
    <property type="match status" value="1"/>
</dbReference>
<dbReference type="Pfam" id="PF13584">
    <property type="entry name" value="BatD"/>
    <property type="match status" value="3"/>
</dbReference>
<dbReference type="InterPro" id="IPR011990">
    <property type="entry name" value="TPR-like_helical_dom_sf"/>
</dbReference>
<feature type="transmembrane region" description="Helical" evidence="3">
    <location>
        <begin position="734"/>
        <end position="754"/>
    </location>
</feature>
<comment type="caution">
    <text evidence="6">The sequence shown here is derived from an EMBL/GenBank/DDBJ whole genome shotgun (WGS) entry which is preliminary data.</text>
</comment>
<dbReference type="PROSITE" id="PS51781">
    <property type="entry name" value="SH3B"/>
    <property type="match status" value="1"/>
</dbReference>
<keyword evidence="7" id="KW-1185">Reference proteome</keyword>
<keyword evidence="3" id="KW-0812">Transmembrane</keyword>
<dbReference type="EMBL" id="JXQK01000065">
    <property type="protein sequence ID" value="KIP61594.1"/>
    <property type="molecule type" value="Genomic_DNA"/>
</dbReference>
<dbReference type="AlphaFoldDB" id="A0A0D0IUW5"/>
<proteinExistence type="predicted"/>
<feature type="signal peptide" evidence="4">
    <location>
        <begin position="1"/>
        <end position="19"/>
    </location>
</feature>
<dbReference type="InterPro" id="IPR025738">
    <property type="entry name" value="BatD"/>
</dbReference>
<evidence type="ECO:0000259" key="5">
    <source>
        <dbReference type="PROSITE" id="PS51781"/>
    </source>
</evidence>
<dbReference type="SMART" id="SM00028">
    <property type="entry name" value="TPR"/>
    <property type="match status" value="1"/>
</dbReference>
<evidence type="ECO:0000313" key="7">
    <source>
        <dbReference type="Proteomes" id="UP000032046"/>
    </source>
</evidence>
<dbReference type="InterPro" id="IPR019734">
    <property type="entry name" value="TPR_rpt"/>
</dbReference>
<dbReference type="RefSeq" id="WP_042519649.1">
    <property type="nucleotide sequence ID" value="NZ_JXQK01000065.1"/>
</dbReference>
<feature type="transmembrane region" description="Helical" evidence="3">
    <location>
        <begin position="457"/>
        <end position="475"/>
    </location>
</feature>
<accession>A0A0D0IUW5</accession>
<feature type="transmembrane region" description="Helical" evidence="3">
    <location>
        <begin position="763"/>
        <end position="780"/>
    </location>
</feature>
<dbReference type="STRING" id="1602171.ST44_09405"/>
<dbReference type="Proteomes" id="UP000032046">
    <property type="component" value="Unassembled WGS sequence"/>
</dbReference>
<gene>
    <name evidence="6" type="ORF">ST44_09405</name>
</gene>
<evidence type="ECO:0000256" key="3">
    <source>
        <dbReference type="SAM" id="Phobius"/>
    </source>
</evidence>
<dbReference type="PANTHER" id="PTHR40940:SF2">
    <property type="entry name" value="BATD"/>
    <property type="match status" value="1"/>
</dbReference>
<name>A0A0D0IUW5_9BACT</name>
<evidence type="ECO:0000256" key="2">
    <source>
        <dbReference type="SAM" id="MobiDB-lite"/>
    </source>
</evidence>
<evidence type="ECO:0000256" key="1">
    <source>
        <dbReference type="PROSITE-ProRule" id="PRU00339"/>
    </source>
</evidence>
<keyword evidence="3" id="KW-1133">Transmembrane helix</keyword>
<reference evidence="6 7" key="1">
    <citation type="submission" date="2015-01" db="EMBL/GenBank/DDBJ databases">
        <title>Comparative genomics of non-oral Prevotella species.</title>
        <authorList>
            <person name="Accetto T."/>
            <person name="Nograsek B."/>
            <person name="Avgustin G."/>
        </authorList>
    </citation>
    <scope>NUCLEOTIDE SEQUENCE [LARGE SCALE GENOMIC DNA]</scope>
    <source>
        <strain evidence="6 7">P5-119</strain>
    </source>
</reference>
<feature type="chain" id="PRO_5002212647" evidence="4">
    <location>
        <begin position="20"/>
        <end position="855"/>
    </location>
</feature>
<dbReference type="PROSITE" id="PS50005">
    <property type="entry name" value="TPR"/>
    <property type="match status" value="1"/>
</dbReference>
<dbReference type="PROSITE" id="PS50293">
    <property type="entry name" value="TPR_REGION"/>
    <property type="match status" value="1"/>
</dbReference>
<organism evidence="6 7">
    <name type="scientific">Prevotella pectinovora</name>
    <dbReference type="NCBI Taxonomy" id="1602169"/>
    <lineage>
        <taxon>Bacteria</taxon>
        <taxon>Pseudomonadati</taxon>
        <taxon>Bacteroidota</taxon>
        <taxon>Bacteroidia</taxon>
        <taxon>Bacteroidales</taxon>
        <taxon>Prevotellaceae</taxon>
        <taxon>Prevotella</taxon>
    </lineage>
</organism>
<dbReference type="Gene3D" id="2.30.30.40">
    <property type="entry name" value="SH3 Domains"/>
    <property type="match status" value="1"/>
</dbReference>
<protein>
    <submittedName>
        <fullName evidence="6">Aerotolerance regulator BatD</fullName>
    </submittedName>
</protein>
<dbReference type="Pfam" id="PF13414">
    <property type="entry name" value="TPR_11"/>
    <property type="match status" value="1"/>
</dbReference>
<dbReference type="Gene3D" id="1.25.40.10">
    <property type="entry name" value="Tetratricopeptide repeat domain"/>
    <property type="match status" value="1"/>
</dbReference>
<keyword evidence="4" id="KW-0732">Signal</keyword>
<evidence type="ECO:0000313" key="6">
    <source>
        <dbReference type="EMBL" id="KIP61594.1"/>
    </source>
</evidence>
<keyword evidence="3" id="KW-0472">Membrane</keyword>
<dbReference type="InterPro" id="IPR003646">
    <property type="entry name" value="SH3-like_bac-type"/>
</dbReference>